<sequence>MSEIAIIGAGTMGHGLALVFALGGHAVRLTDSRPETLEGAPALMQAALETLAEAGEADPAWTAARLEAAVRFCETPAETVAGAEVVIEAITEKPEAKRALFAELDTVMGEDAILASNTSYLDVFPLIPPRRQRRALIAHWYTPPYLVDLVDIVPGPQTDPAVVETVRAMVAAMGQVPIVLKRFVAGYIANRIQSAITLEVLSLLDEGVASPREIDDAIIHGLALRIPVLGHLAKADFTGLDLVRQALANRSYAPPVQRGRSDTLDALCAEGRTGVMAGRGFFDWGGRDPAALFRDRDRRILALKRALREIGPMQGS</sequence>
<dbReference type="GO" id="GO:0070403">
    <property type="term" value="F:NAD+ binding"/>
    <property type="evidence" value="ECO:0007669"/>
    <property type="project" value="InterPro"/>
</dbReference>
<evidence type="ECO:0000313" key="13">
    <source>
        <dbReference type="EMBL" id="CAA9331142.1"/>
    </source>
</evidence>
<dbReference type="InterPro" id="IPR006108">
    <property type="entry name" value="3HC_DH_C"/>
</dbReference>
<keyword evidence="5" id="KW-0597">Phosphoprotein</keyword>
<dbReference type="InterPro" id="IPR022694">
    <property type="entry name" value="3-OHacyl-CoA_DH"/>
</dbReference>
<dbReference type="GO" id="GO:0050104">
    <property type="term" value="F:L-gulonate 3-dehydrogenase activity"/>
    <property type="evidence" value="ECO:0007669"/>
    <property type="project" value="UniProtKB-EC"/>
</dbReference>
<comment type="subcellular location">
    <subcellularLocation>
        <location evidence="1">Cytoplasm</location>
    </subcellularLocation>
</comment>
<dbReference type="InterPro" id="IPR008927">
    <property type="entry name" value="6-PGluconate_DH-like_C_sf"/>
</dbReference>
<feature type="domain" description="3-hydroxyacyl-CoA dehydrogenase C-terminal" evidence="11">
    <location>
        <begin position="186"/>
        <end position="284"/>
    </location>
</feature>
<gene>
    <name evidence="13" type="ORF">AVDCRST_MAG90-1480</name>
</gene>
<evidence type="ECO:0000256" key="1">
    <source>
        <dbReference type="ARBA" id="ARBA00004496"/>
    </source>
</evidence>
<evidence type="ECO:0000256" key="7">
    <source>
        <dbReference type="ARBA" id="ARBA00023027"/>
    </source>
</evidence>
<evidence type="ECO:0000259" key="12">
    <source>
        <dbReference type="Pfam" id="PF02737"/>
    </source>
</evidence>
<reference evidence="13" key="1">
    <citation type="submission" date="2020-02" db="EMBL/GenBank/DDBJ databases">
        <authorList>
            <person name="Meier V. D."/>
        </authorList>
    </citation>
    <scope>NUCLEOTIDE SEQUENCE</scope>
    <source>
        <strain evidence="13">AVDCRST_MAG90</strain>
    </source>
</reference>
<comment type="subunit">
    <text evidence="3">Homodimer.</text>
</comment>
<evidence type="ECO:0000256" key="3">
    <source>
        <dbReference type="ARBA" id="ARBA00011738"/>
    </source>
</evidence>
<dbReference type="GO" id="GO:0006631">
    <property type="term" value="P:fatty acid metabolic process"/>
    <property type="evidence" value="ECO:0007669"/>
    <property type="project" value="InterPro"/>
</dbReference>
<dbReference type="PIRSF" id="PIRSF000105">
    <property type="entry name" value="HCDH"/>
    <property type="match status" value="1"/>
</dbReference>
<proteinExistence type="inferred from homology"/>
<evidence type="ECO:0000256" key="10">
    <source>
        <dbReference type="PIRSR" id="PIRSR000105-1"/>
    </source>
</evidence>
<keyword evidence="7" id="KW-0520">NAD</keyword>
<dbReference type="SUPFAM" id="SSF51735">
    <property type="entry name" value="NAD(P)-binding Rossmann-fold domains"/>
    <property type="match status" value="1"/>
</dbReference>
<protein>
    <recommendedName>
        <fullName evidence="9">L-gulonate 3-dehydrogenase</fullName>
        <ecNumber evidence="8">1.1.1.45</ecNumber>
    </recommendedName>
    <alternativeName>
        <fullName evidence="9">L-gulonate 3-dehydrogenase</fullName>
    </alternativeName>
</protein>
<dbReference type="EMBL" id="CADCUC010000287">
    <property type="protein sequence ID" value="CAA9331142.1"/>
    <property type="molecule type" value="Genomic_DNA"/>
</dbReference>
<dbReference type="EC" id="1.1.1.45" evidence="8"/>
<dbReference type="Pfam" id="PF00725">
    <property type="entry name" value="3HCDH"/>
    <property type="match status" value="1"/>
</dbReference>
<dbReference type="PANTHER" id="PTHR48075:SF1">
    <property type="entry name" value="LAMBDA-CRYSTALLIN HOMOLOG"/>
    <property type="match status" value="1"/>
</dbReference>
<dbReference type="SUPFAM" id="SSF48179">
    <property type="entry name" value="6-phosphogluconate dehydrogenase C-terminal domain-like"/>
    <property type="match status" value="1"/>
</dbReference>
<evidence type="ECO:0000256" key="6">
    <source>
        <dbReference type="ARBA" id="ARBA00023002"/>
    </source>
</evidence>
<evidence type="ECO:0000256" key="5">
    <source>
        <dbReference type="ARBA" id="ARBA00022553"/>
    </source>
</evidence>
<dbReference type="InterPro" id="IPR013328">
    <property type="entry name" value="6PGD_dom2"/>
</dbReference>
<evidence type="ECO:0000256" key="9">
    <source>
        <dbReference type="ARBA" id="ARBA00042709"/>
    </source>
</evidence>
<name>A0A6J4LE41_9HYPH</name>
<evidence type="ECO:0000256" key="8">
    <source>
        <dbReference type="ARBA" id="ARBA00038962"/>
    </source>
</evidence>
<dbReference type="PANTHER" id="PTHR48075">
    <property type="entry name" value="3-HYDROXYACYL-COA DEHYDROGENASE FAMILY PROTEIN"/>
    <property type="match status" value="1"/>
</dbReference>
<evidence type="ECO:0000259" key="11">
    <source>
        <dbReference type="Pfam" id="PF00725"/>
    </source>
</evidence>
<feature type="site" description="Important for catalytic activity" evidence="10">
    <location>
        <position position="139"/>
    </location>
</feature>
<dbReference type="Gene3D" id="3.40.50.720">
    <property type="entry name" value="NAD(P)-binding Rossmann-like Domain"/>
    <property type="match status" value="1"/>
</dbReference>
<evidence type="ECO:0000256" key="2">
    <source>
        <dbReference type="ARBA" id="ARBA00009463"/>
    </source>
</evidence>
<dbReference type="Pfam" id="PF02737">
    <property type="entry name" value="3HCDH_N"/>
    <property type="match status" value="1"/>
</dbReference>
<dbReference type="InterPro" id="IPR006176">
    <property type="entry name" value="3-OHacyl-CoA_DH_NAD-bd"/>
</dbReference>
<dbReference type="InterPro" id="IPR036291">
    <property type="entry name" value="NAD(P)-bd_dom_sf"/>
</dbReference>
<dbReference type="GO" id="GO:0005737">
    <property type="term" value="C:cytoplasm"/>
    <property type="evidence" value="ECO:0007669"/>
    <property type="project" value="UniProtKB-SubCell"/>
</dbReference>
<dbReference type="AlphaFoldDB" id="A0A6J4LE41"/>
<feature type="domain" description="3-hydroxyacyl-CoA dehydrogenase NAD binding" evidence="12">
    <location>
        <begin position="4"/>
        <end position="181"/>
    </location>
</feature>
<accession>A0A6J4LE41</accession>
<keyword evidence="6 13" id="KW-0560">Oxidoreductase</keyword>
<evidence type="ECO:0000256" key="4">
    <source>
        <dbReference type="ARBA" id="ARBA00022490"/>
    </source>
</evidence>
<dbReference type="Gene3D" id="1.10.1040.10">
    <property type="entry name" value="N-(1-d-carboxylethyl)-l-norvaline Dehydrogenase, domain 2"/>
    <property type="match status" value="1"/>
</dbReference>
<keyword evidence="4" id="KW-0963">Cytoplasm</keyword>
<comment type="similarity">
    <text evidence="2">Belongs to the 3-hydroxyacyl-CoA dehydrogenase family.</text>
</comment>
<organism evidence="13">
    <name type="scientific">uncultured Microvirga sp</name>
    <dbReference type="NCBI Taxonomy" id="412392"/>
    <lineage>
        <taxon>Bacteria</taxon>
        <taxon>Pseudomonadati</taxon>
        <taxon>Pseudomonadota</taxon>
        <taxon>Alphaproteobacteria</taxon>
        <taxon>Hyphomicrobiales</taxon>
        <taxon>Methylobacteriaceae</taxon>
        <taxon>Microvirga</taxon>
        <taxon>environmental samples</taxon>
    </lineage>
</organism>